<evidence type="ECO:0000259" key="2">
    <source>
        <dbReference type="Pfam" id="PF12770"/>
    </source>
</evidence>
<name>A0A7X0FQ10_9MICO</name>
<dbReference type="InterPro" id="IPR024983">
    <property type="entry name" value="CHAT_dom"/>
</dbReference>
<feature type="domain" description="CHAT" evidence="2">
    <location>
        <begin position="504"/>
        <end position="744"/>
    </location>
</feature>
<evidence type="ECO:0000313" key="4">
    <source>
        <dbReference type="EMBL" id="MBB6390986.1"/>
    </source>
</evidence>
<feature type="region of interest" description="Disordered" evidence="1">
    <location>
        <begin position="236"/>
        <end position="260"/>
    </location>
</feature>
<sequence>MTSPSGGDDREVRVAGAARAADTLTAGPATRLARRGGRLVAATLIEWVEHGGASVSARVPAAAPYGAALIILEDGSALAVVARRRAGTIVADVPAHRRGHRAAVVLLAFASTAERDRYVREAGGATDADAVRAIVTGTLVAREEESGRGGGFAGGGYSAGEGYAVGGGYSGGGPSELETAAGESAEEAVEEAMAEPAEEAAPPPVPRMAAPRAPRPRAPRAAPPFGIAGGEVPRMAAPPGPAPEPGTAAEAAREPDGGRAEPVSAHIDAEMPGRLVRGERIDVTVRLSPVPLAATPGAAHAEARIPIDPGRPVDLVVVPRGLRFAPGHRSARRISLPPAGDGPAVVRVGLIPTDVGRADVSVIVRQEPVELPLATLRITAPILATADDAAAADLEVTAPVGGAAADIAGLPTLRVDESIAAGRSTLRIALVVGGERAERSVVIGDKVAFIDRIYRRLDGVRAAIEREPEAGRAREAARQIADIGRVMTRALLRGDIAELLWRRRDDLTGLIVQTSGEIDLPWEIVTIDEPGAPATDTPRFLADVGVTRWVYDTAHPATITVRPDRVLAVAPQYDNQLFRLARTAEELDDLRAHVDFTPAVVPRRADLSGRIRGDFDLLHFAGHGRWRDRDERSQELLLASFTDDDDDDHAGAYTDADARADLDGAAPASAPLVFLSACDVGRLRSDGPGLGGFAEAFLHGGAGAFIGCGWAVRDDVASQFVRTFYRAVFDDRLTIGEATAVARSAAGGSRDPSALAFAVFADPRSRLTTG</sequence>
<reference evidence="4 5" key="1">
    <citation type="submission" date="2020-08" db="EMBL/GenBank/DDBJ databases">
        <title>Sequencing the genomes of 1000 actinobacteria strains.</title>
        <authorList>
            <person name="Klenk H.-P."/>
        </authorList>
    </citation>
    <scope>NUCLEOTIDE SEQUENCE [LARGE SCALE GENOMIC DNA]</scope>
    <source>
        <strain evidence="4 5">DSM 12511</strain>
    </source>
</reference>
<dbReference type="AlphaFoldDB" id="A0A7X0FQ10"/>
<dbReference type="Pfam" id="PF24063">
    <property type="entry name" value="DUF7363"/>
    <property type="match status" value="1"/>
</dbReference>
<feature type="region of interest" description="Disordered" evidence="1">
    <location>
        <begin position="192"/>
        <end position="219"/>
    </location>
</feature>
<dbReference type="InterPro" id="IPR055787">
    <property type="entry name" value="DUF7363"/>
</dbReference>
<protein>
    <recommendedName>
        <fullName evidence="6">CHAT domain-containing protein</fullName>
    </recommendedName>
</protein>
<evidence type="ECO:0000313" key="5">
    <source>
        <dbReference type="Proteomes" id="UP000537775"/>
    </source>
</evidence>
<dbReference type="Proteomes" id="UP000537775">
    <property type="component" value="Unassembled WGS sequence"/>
</dbReference>
<dbReference type="RefSeq" id="WP_184750174.1">
    <property type="nucleotide sequence ID" value="NZ_BAAAJR010000010.1"/>
</dbReference>
<dbReference type="Pfam" id="PF12770">
    <property type="entry name" value="CHAT"/>
    <property type="match status" value="1"/>
</dbReference>
<comment type="caution">
    <text evidence="4">The sequence shown here is derived from an EMBL/GenBank/DDBJ whole genome shotgun (WGS) entry which is preliminary data.</text>
</comment>
<gene>
    <name evidence="4" type="ORF">HD594_001299</name>
</gene>
<evidence type="ECO:0000256" key="1">
    <source>
        <dbReference type="SAM" id="MobiDB-lite"/>
    </source>
</evidence>
<dbReference type="EMBL" id="JACHML010000001">
    <property type="protein sequence ID" value="MBB6390986.1"/>
    <property type="molecule type" value="Genomic_DNA"/>
</dbReference>
<organism evidence="4 5">
    <name type="scientific">Microbacterium thalassium</name>
    <dbReference type="NCBI Taxonomy" id="362649"/>
    <lineage>
        <taxon>Bacteria</taxon>
        <taxon>Bacillati</taxon>
        <taxon>Actinomycetota</taxon>
        <taxon>Actinomycetes</taxon>
        <taxon>Micrococcales</taxon>
        <taxon>Microbacteriaceae</taxon>
        <taxon>Microbacterium</taxon>
    </lineage>
</organism>
<accession>A0A7X0FQ10</accession>
<evidence type="ECO:0008006" key="6">
    <source>
        <dbReference type="Google" id="ProtNLM"/>
    </source>
</evidence>
<keyword evidence="5" id="KW-1185">Reference proteome</keyword>
<proteinExistence type="predicted"/>
<feature type="domain" description="DUF7363" evidence="3">
    <location>
        <begin position="269"/>
        <end position="378"/>
    </location>
</feature>
<evidence type="ECO:0000259" key="3">
    <source>
        <dbReference type="Pfam" id="PF24063"/>
    </source>
</evidence>